<accession>A0A3N1XGP0</accession>
<organism evidence="2 3">
    <name type="scientific">Mobilisporobacter senegalensis</name>
    <dbReference type="NCBI Taxonomy" id="1329262"/>
    <lineage>
        <taxon>Bacteria</taxon>
        <taxon>Bacillati</taxon>
        <taxon>Bacillota</taxon>
        <taxon>Clostridia</taxon>
        <taxon>Lachnospirales</taxon>
        <taxon>Lachnospiraceae</taxon>
        <taxon>Mobilisporobacter</taxon>
    </lineage>
</organism>
<dbReference type="OrthoDB" id="2059652at2"/>
<keyword evidence="1" id="KW-1133">Transmembrane helix</keyword>
<feature type="transmembrane region" description="Helical" evidence="1">
    <location>
        <begin position="40"/>
        <end position="60"/>
    </location>
</feature>
<gene>
    <name evidence="2" type="ORF">EDD66_10996</name>
</gene>
<evidence type="ECO:0000313" key="3">
    <source>
        <dbReference type="Proteomes" id="UP000273083"/>
    </source>
</evidence>
<proteinExistence type="predicted"/>
<dbReference type="AlphaFoldDB" id="A0A3N1XGP0"/>
<sequence length="161" mass="18477">MNNRYEDYYKLCLGWFIILSTYLLIDFIVIIGGFWRLNNILGILLLVLPYTVGTLYYLLFCKGKSKTFYALGLFIPTIAEKIIIYLLGAYIYNFNILDVASVMNGIADGREQIRRGLESVETYYNYLSSFFSWGYVFGGLLLSLVMTILLGRFQKGVVSKS</sequence>
<feature type="transmembrane region" description="Helical" evidence="1">
    <location>
        <begin position="67"/>
        <end position="92"/>
    </location>
</feature>
<dbReference type="Proteomes" id="UP000273083">
    <property type="component" value="Unassembled WGS sequence"/>
</dbReference>
<feature type="transmembrane region" description="Helical" evidence="1">
    <location>
        <begin position="130"/>
        <end position="151"/>
    </location>
</feature>
<dbReference type="RefSeq" id="WP_123610248.1">
    <property type="nucleotide sequence ID" value="NZ_RJVG01000009.1"/>
</dbReference>
<protein>
    <submittedName>
        <fullName evidence="2">Uncharacterized protein</fullName>
    </submittedName>
</protein>
<reference evidence="2 3" key="1">
    <citation type="submission" date="2018-11" db="EMBL/GenBank/DDBJ databases">
        <title>Genomic Encyclopedia of Type Strains, Phase IV (KMG-IV): sequencing the most valuable type-strain genomes for metagenomic binning, comparative biology and taxonomic classification.</title>
        <authorList>
            <person name="Goeker M."/>
        </authorList>
    </citation>
    <scope>NUCLEOTIDE SEQUENCE [LARGE SCALE GENOMIC DNA]</scope>
    <source>
        <strain evidence="2 3">DSM 26537</strain>
    </source>
</reference>
<comment type="caution">
    <text evidence="2">The sequence shown here is derived from an EMBL/GenBank/DDBJ whole genome shotgun (WGS) entry which is preliminary data.</text>
</comment>
<evidence type="ECO:0000313" key="2">
    <source>
        <dbReference type="EMBL" id="ROR25886.1"/>
    </source>
</evidence>
<feature type="transmembrane region" description="Helical" evidence="1">
    <location>
        <begin position="12"/>
        <end position="34"/>
    </location>
</feature>
<keyword evidence="3" id="KW-1185">Reference proteome</keyword>
<name>A0A3N1XGP0_9FIRM</name>
<dbReference type="EMBL" id="RJVG01000009">
    <property type="protein sequence ID" value="ROR25886.1"/>
    <property type="molecule type" value="Genomic_DNA"/>
</dbReference>
<keyword evidence="1" id="KW-0812">Transmembrane</keyword>
<keyword evidence="1" id="KW-0472">Membrane</keyword>
<evidence type="ECO:0000256" key="1">
    <source>
        <dbReference type="SAM" id="Phobius"/>
    </source>
</evidence>